<gene>
    <name evidence="1" type="ORF">NLG97_g3139</name>
</gene>
<sequence length="385" mass="42449">MNSLATSLAVMLAGASTVSGTVFSLSETYDVSNFFDKFDFFESKYGTDNPNEHDPSHGFVNYKSSKAAFHDGLVKYGGQDVYIGVDSDNTWWDPDGRPSVRLESKNEYTKGLFIARFNHLPKRACGAWPAFWMYSPVGTWPKGGEIDIYENWNLATENHPAFHTGDTNDVGRCIISSAGITGQLVRPDCALDETKSGCSVADTRGPWAAEKGGVYAVEWTDSYIRVFTWSHADAPSNIDSRHPDTATWGKPVLEARDGLCNLKRQFAAQKLVLNIDFCGDAAGNPYLWGQDCKKATGQDECYEYVRHNPAAFKDVYFKVKDIRYFEEGYKPDPTSSTTTTTSTKTTTSSTSTTTTTTSTTTSSSTSTSSHLLQLHQLCDLEQLVG</sequence>
<evidence type="ECO:0000313" key="2">
    <source>
        <dbReference type="Proteomes" id="UP001148737"/>
    </source>
</evidence>
<name>A0ACC1QZ47_9HYPO</name>
<dbReference type="Proteomes" id="UP001148737">
    <property type="component" value="Unassembled WGS sequence"/>
</dbReference>
<organism evidence="1 2">
    <name type="scientific">Lecanicillium saksenae</name>
    <dbReference type="NCBI Taxonomy" id="468837"/>
    <lineage>
        <taxon>Eukaryota</taxon>
        <taxon>Fungi</taxon>
        <taxon>Dikarya</taxon>
        <taxon>Ascomycota</taxon>
        <taxon>Pezizomycotina</taxon>
        <taxon>Sordariomycetes</taxon>
        <taxon>Hypocreomycetidae</taxon>
        <taxon>Hypocreales</taxon>
        <taxon>Cordycipitaceae</taxon>
        <taxon>Lecanicillium</taxon>
    </lineage>
</organism>
<proteinExistence type="predicted"/>
<dbReference type="EMBL" id="JANAKD010000247">
    <property type="protein sequence ID" value="KAJ3495791.1"/>
    <property type="molecule type" value="Genomic_DNA"/>
</dbReference>
<reference evidence="1" key="1">
    <citation type="submission" date="2022-07" db="EMBL/GenBank/DDBJ databases">
        <title>Genome Sequence of Lecanicillium saksenae.</title>
        <authorList>
            <person name="Buettner E."/>
        </authorList>
    </citation>
    <scope>NUCLEOTIDE SEQUENCE</scope>
    <source>
        <strain evidence="1">VT-O1</strain>
    </source>
</reference>
<comment type="caution">
    <text evidence="1">The sequence shown here is derived from an EMBL/GenBank/DDBJ whole genome shotgun (WGS) entry which is preliminary data.</text>
</comment>
<protein>
    <submittedName>
        <fullName evidence="1">Uncharacterized protein</fullName>
    </submittedName>
</protein>
<accession>A0ACC1QZ47</accession>
<keyword evidence="2" id="KW-1185">Reference proteome</keyword>
<evidence type="ECO:0000313" key="1">
    <source>
        <dbReference type="EMBL" id="KAJ3495791.1"/>
    </source>
</evidence>